<reference evidence="2" key="1">
    <citation type="submission" date="2017-02" db="EMBL/GenBank/DDBJ databases">
        <authorList>
            <person name="Varghese N."/>
            <person name="Submissions S."/>
        </authorList>
    </citation>
    <scope>NUCLEOTIDE SEQUENCE [LARGE SCALE GENOMIC DNA]</scope>
    <source>
        <strain evidence="2">R11H</strain>
    </source>
</reference>
<keyword evidence="2" id="KW-1185">Reference proteome</keyword>
<evidence type="ECO:0000313" key="1">
    <source>
        <dbReference type="EMBL" id="SKB50025.1"/>
    </source>
</evidence>
<proteinExistence type="predicted"/>
<organism evidence="1 2">
    <name type="scientific">Sphingopyxis flava</name>
    <dbReference type="NCBI Taxonomy" id="1507287"/>
    <lineage>
        <taxon>Bacteria</taxon>
        <taxon>Pseudomonadati</taxon>
        <taxon>Pseudomonadota</taxon>
        <taxon>Alphaproteobacteria</taxon>
        <taxon>Sphingomonadales</taxon>
        <taxon>Sphingomonadaceae</taxon>
        <taxon>Sphingopyxis</taxon>
    </lineage>
</organism>
<evidence type="ECO:0000313" key="2">
    <source>
        <dbReference type="Proteomes" id="UP000190044"/>
    </source>
</evidence>
<gene>
    <name evidence="1" type="ORF">SAMN06295937_100795</name>
</gene>
<dbReference type="Proteomes" id="UP000190044">
    <property type="component" value="Unassembled WGS sequence"/>
</dbReference>
<dbReference type="EMBL" id="FUYP01000007">
    <property type="protein sequence ID" value="SKB50025.1"/>
    <property type="molecule type" value="Genomic_DNA"/>
</dbReference>
<dbReference type="AlphaFoldDB" id="A0A1T5BS58"/>
<protein>
    <submittedName>
        <fullName evidence="1">Uncharacterized protein</fullName>
    </submittedName>
</protein>
<accession>A0A1T5BS58</accession>
<sequence>MAKSEVRLTTEDGGRLVLGILWEALRNNNYPKATKEQLLGTIRSIEADHGLEPRRYNHGQ</sequence>
<name>A0A1T5BS58_9SPHN</name>